<organism evidence="5 6">
    <name type="scientific">Sutterella seckii</name>
    <dbReference type="NCBI Taxonomy" id="1944635"/>
    <lineage>
        <taxon>Bacteria</taxon>
        <taxon>Pseudomonadati</taxon>
        <taxon>Pseudomonadota</taxon>
        <taxon>Betaproteobacteria</taxon>
        <taxon>Burkholderiales</taxon>
        <taxon>Sutterellaceae</taxon>
        <taxon>Sutterella</taxon>
    </lineage>
</organism>
<keyword evidence="2" id="KW-0547">Nucleotide-binding</keyword>
<dbReference type="SMART" id="SM00382">
    <property type="entry name" value="AAA"/>
    <property type="match status" value="2"/>
</dbReference>
<keyword evidence="1" id="KW-1003">Cell membrane</keyword>
<accession>A0A6I1EXV3</accession>
<dbReference type="PROSITE" id="PS50893">
    <property type="entry name" value="ABC_TRANSPORTER_2"/>
    <property type="match status" value="2"/>
</dbReference>
<evidence type="ECO:0000313" key="6">
    <source>
        <dbReference type="Proteomes" id="UP000430564"/>
    </source>
</evidence>
<dbReference type="CDD" id="cd03230">
    <property type="entry name" value="ABC_DR_subfamily_A"/>
    <property type="match status" value="2"/>
</dbReference>
<dbReference type="SUPFAM" id="SSF52540">
    <property type="entry name" value="P-loop containing nucleoside triphosphate hydrolases"/>
    <property type="match status" value="2"/>
</dbReference>
<gene>
    <name evidence="5" type="ORF">GBM95_02260</name>
</gene>
<sequence length="589" mass="64157">MTDARSLPVEIRNLRKTFRGPDGKPFAAVDNLSVVLPEPGAIVSLIGPDGAGKTTLLRLLAGILTPDDGEISLFGKKPDTDDPDFVAMLGFMPQRFGLYEELSVWENFRIFGALRGIREKALEARFRDLMTLSGLRGFESREAGKLSGGMKQKLGLSCSLLAEPKLLLLDEPTVGVDPLSRRELWRILRDMRDRTGMTVLVSTAYLDEAEAADRTILISSGRLIAEGDPKALARETQGRTWLARARDERRTLPLARTLMREVRAADPRAPWLDAVPHGDAVNLLAPEDAVDAPRELPDGAALSSRTPALEDAYCALTFPLAAKTDALRILPPAYSVEEPDAVVARNISRRFGSFTAVEDTSFSVKKGEIFGLLGPNGAGKTTTFRMLCGLLPASGGTISVTGSDLRTARSAARAKVGYVAQKFSLYAQLSARQNLEYFGACFGVAGRQLEDRIEELTTGSDLGERLESITRELPLGAKRELALACALIHRPAILFLDEATSGADIAARRAFWRRIVGLAEAGTTVIVTTHFLEEAEYCDRFLIQDAGRVLTLGTPSEVRKETGASSIEEAFISIVTRARRNREEAENQS</sequence>
<dbReference type="InterPro" id="IPR027417">
    <property type="entry name" value="P-loop_NTPase"/>
</dbReference>
<dbReference type="AlphaFoldDB" id="A0A6I1EXV3"/>
<evidence type="ECO:0000256" key="1">
    <source>
        <dbReference type="ARBA" id="ARBA00022475"/>
    </source>
</evidence>
<dbReference type="GO" id="GO:0005524">
    <property type="term" value="F:ATP binding"/>
    <property type="evidence" value="ECO:0007669"/>
    <property type="project" value="UniProtKB-KW"/>
</dbReference>
<dbReference type="EMBL" id="WEHX01000006">
    <property type="protein sequence ID" value="KAB7662600.1"/>
    <property type="molecule type" value="Genomic_DNA"/>
</dbReference>
<dbReference type="InterPro" id="IPR003439">
    <property type="entry name" value="ABC_transporter-like_ATP-bd"/>
</dbReference>
<protein>
    <submittedName>
        <fullName evidence="5">ABC transporter ATP-binding protein</fullName>
    </submittedName>
</protein>
<dbReference type="InterPro" id="IPR003593">
    <property type="entry name" value="AAA+_ATPase"/>
</dbReference>
<comment type="caution">
    <text evidence="5">The sequence shown here is derived from an EMBL/GenBank/DDBJ whole genome shotgun (WGS) entry which is preliminary data.</text>
</comment>
<feature type="domain" description="ABC transporter" evidence="4">
    <location>
        <begin position="342"/>
        <end position="571"/>
    </location>
</feature>
<dbReference type="InterPro" id="IPR017871">
    <property type="entry name" value="ABC_transporter-like_CS"/>
</dbReference>
<evidence type="ECO:0000256" key="3">
    <source>
        <dbReference type="ARBA" id="ARBA00022840"/>
    </source>
</evidence>
<keyword evidence="3 5" id="KW-0067">ATP-binding</keyword>
<name>A0A6I1EXV3_9BURK</name>
<dbReference type="GO" id="GO:0016887">
    <property type="term" value="F:ATP hydrolysis activity"/>
    <property type="evidence" value="ECO:0007669"/>
    <property type="project" value="InterPro"/>
</dbReference>
<evidence type="ECO:0000259" key="4">
    <source>
        <dbReference type="PROSITE" id="PS50893"/>
    </source>
</evidence>
<evidence type="ECO:0000313" key="5">
    <source>
        <dbReference type="EMBL" id="KAB7662600.1"/>
    </source>
</evidence>
<dbReference type="PROSITE" id="PS00211">
    <property type="entry name" value="ABC_TRANSPORTER_1"/>
    <property type="match status" value="1"/>
</dbReference>
<evidence type="ECO:0000256" key="2">
    <source>
        <dbReference type="ARBA" id="ARBA00022741"/>
    </source>
</evidence>
<dbReference type="Pfam" id="PF00005">
    <property type="entry name" value="ABC_tran"/>
    <property type="match status" value="2"/>
</dbReference>
<dbReference type="Proteomes" id="UP000430564">
    <property type="component" value="Unassembled WGS sequence"/>
</dbReference>
<dbReference type="OrthoDB" id="9776369at2"/>
<proteinExistence type="predicted"/>
<feature type="domain" description="ABC transporter" evidence="4">
    <location>
        <begin position="9"/>
        <end position="245"/>
    </location>
</feature>
<dbReference type="Gene3D" id="3.40.50.300">
    <property type="entry name" value="P-loop containing nucleotide triphosphate hydrolases"/>
    <property type="match status" value="2"/>
</dbReference>
<keyword evidence="1" id="KW-0472">Membrane</keyword>
<dbReference type="PANTHER" id="PTHR43038:SF3">
    <property type="entry name" value="ABC TRANSPORTER G FAMILY MEMBER 20 ISOFORM X1"/>
    <property type="match status" value="1"/>
</dbReference>
<reference evidence="5 6" key="1">
    <citation type="submission" date="2019-10" db="EMBL/GenBank/DDBJ databases">
        <title>Genome diversity of Sutterella seckii.</title>
        <authorList>
            <person name="Chaplin A.V."/>
            <person name="Sokolova S.R."/>
            <person name="Mosin K.A."/>
            <person name="Ivanova E.L."/>
            <person name="Kochetkova T.O."/>
            <person name="Goltsov A.Y."/>
            <person name="Trofimov D.Y."/>
            <person name="Efimov B.A."/>
        </authorList>
    </citation>
    <scope>NUCLEOTIDE SEQUENCE [LARGE SCALE GENOMIC DNA]</scope>
    <source>
        <strain evidence="5 6">ASD393</strain>
    </source>
</reference>
<dbReference type="PANTHER" id="PTHR43038">
    <property type="entry name" value="ATP-BINDING CASSETTE, SUB-FAMILY H, MEMBER 1"/>
    <property type="match status" value="1"/>
</dbReference>
<dbReference type="RefSeq" id="WP_152157592.1">
    <property type="nucleotide sequence ID" value="NZ_WEHX01000006.1"/>
</dbReference>